<evidence type="ECO:0000313" key="5">
    <source>
        <dbReference type="EMBL" id="QNS01830.1"/>
    </source>
</evidence>
<evidence type="ECO:0000256" key="2">
    <source>
        <dbReference type="ARBA" id="ARBA00022692"/>
    </source>
</evidence>
<protein>
    <recommendedName>
        <fullName evidence="7">Translocation/assembly module TamB</fullName>
    </recommendedName>
</protein>
<keyword evidence="3" id="KW-1133">Transmembrane helix</keyword>
<sequence>MSVFQKYLSKFSILISIFCILLLLLLESNIGFKYILYLSNYCFLDLNIDGISGNWRDFKIKSVYVDQPDFIMKASNVHIQTDMNSLCHISTIFKYIKIKDLIVLFKKDKFFPSNSSMSIHFLKKNSVIRNPFYVKKIYVDKILLHSNQGEMRFLNVLSGVNAENHSITLFPTKIKKISVFFFHKNMQKKFKHKSLLKKKYVFYKRNIYLLLNSILKQHSSFFPIDINVMFVKCQELIFFNYKNVRFSSITFTAKIKKNVLNIKKIKLSCPFFKIESHGCLTIEKNLSISYFLKNTVFISGLKRKKMYVCFTGNIYDRLVFQIKCKNLFNFRIHGAFLLNSLNYPFFITARSHHVHFSENTDVLLNFYHVHAILKGDINNYFIFFKNIIHIKNIPSILMRVKAKGNFQHIFLKEINFIPIKNKKLNDIHVTQFKKNIDDHVYFDQYMLNIFGKIKILNNLYHGNRNIFVPKIYLHGNIMDKKMLLLGSLNFRNLHCINVPKMNLFFGKNHLSLHGSVNHQLHINTFIHANHLEYFFPDLKGMITAVSNIDGVRLHPIVKGNIIGRNLSWQKIYLKHVNIRTNIRLIHGSSGYFILNAKNIFFSKFFIRSICFRSVWTKYKKQFSFFINSHVFRVKLNINSTFNVKSKNWHSIAKKLNIYTFLGKWHLKNFIFFNSHYINKNIIYTSNIFLNKISLFSDYIYQKKMYLFNFFKRSSISFSGQFSVDTQLKWTFGNGVSNGNIFLTGDNIKLKKRSNKIYLQKKIDCLKIAINFQNSKIHTNWWIKNLQNMSKKSYFFGYLDIIDIYKKKKINGRIFFTDYSASYLNFFNTKFKHISGIFNSNINITGSLYEPQILADIHFKNIFFTNHDLLKYVALCFHSFLKNIEIFKINAKIFLKNGHIVLTLKSGLNKNQNLEWNIVFNSNKSIIEIVPRIKLHFFSRLILHYFLGKYSLLGYIDFHFFHLDIDEKNFVI</sequence>
<evidence type="ECO:0000256" key="1">
    <source>
        <dbReference type="ARBA" id="ARBA00004167"/>
    </source>
</evidence>
<dbReference type="PANTHER" id="PTHR36985">
    <property type="entry name" value="TRANSLOCATION AND ASSEMBLY MODULE SUBUNIT TAMB"/>
    <property type="match status" value="1"/>
</dbReference>
<name>A0A7H1AZC5_9GAMM</name>
<organism evidence="5 6">
    <name type="scientific">Buchnera aphidicola</name>
    <name type="common">Pentalonia nigronervosa</name>
    <dbReference type="NCBI Taxonomy" id="1309793"/>
    <lineage>
        <taxon>Bacteria</taxon>
        <taxon>Pseudomonadati</taxon>
        <taxon>Pseudomonadota</taxon>
        <taxon>Gammaproteobacteria</taxon>
        <taxon>Enterobacterales</taxon>
        <taxon>Erwiniaceae</taxon>
        <taxon>Buchnera</taxon>
    </lineage>
</organism>
<dbReference type="Proteomes" id="UP000516346">
    <property type="component" value="Chromosome"/>
</dbReference>
<keyword evidence="2" id="KW-0812">Transmembrane</keyword>
<evidence type="ECO:0000313" key="6">
    <source>
        <dbReference type="Proteomes" id="UP000516346"/>
    </source>
</evidence>
<evidence type="ECO:0000256" key="4">
    <source>
        <dbReference type="ARBA" id="ARBA00023136"/>
    </source>
</evidence>
<gene>
    <name evidence="5" type="ORF">ICW73_02550</name>
</gene>
<proteinExistence type="predicted"/>
<dbReference type="PANTHER" id="PTHR36985:SF1">
    <property type="entry name" value="TRANSLOCATION AND ASSEMBLY MODULE SUBUNIT TAMB"/>
    <property type="match status" value="1"/>
</dbReference>
<evidence type="ECO:0000256" key="3">
    <source>
        <dbReference type="ARBA" id="ARBA00022989"/>
    </source>
</evidence>
<dbReference type="EMBL" id="CP061275">
    <property type="protein sequence ID" value="QNS01830.1"/>
    <property type="molecule type" value="Genomic_DNA"/>
</dbReference>
<accession>A0A7H1AZC5</accession>
<dbReference type="AlphaFoldDB" id="A0A7H1AZC5"/>
<evidence type="ECO:0008006" key="7">
    <source>
        <dbReference type="Google" id="ProtNLM"/>
    </source>
</evidence>
<dbReference type="GO" id="GO:0016020">
    <property type="term" value="C:membrane"/>
    <property type="evidence" value="ECO:0007669"/>
    <property type="project" value="UniProtKB-SubCell"/>
</dbReference>
<keyword evidence="4" id="KW-0472">Membrane</keyword>
<comment type="subcellular location">
    <subcellularLocation>
        <location evidence="1">Membrane</location>
        <topology evidence="1">Single-pass membrane protein</topology>
    </subcellularLocation>
</comment>
<reference evidence="5 6" key="1">
    <citation type="submission" date="2020-09" db="EMBL/GenBank/DDBJ databases">
        <title>Genome sequence of the banana aphid, Pentalonia nigronervosa Coquerel (Hemiptera: Aphididae) and its symbionts.</title>
        <authorList>
            <person name="Mathers T.C."/>
            <person name="Mugford S.T."/>
            <person name="Hogenhout S.A."/>
            <person name="Tripathi L."/>
        </authorList>
    </citation>
    <scope>NUCLEOTIDE SEQUENCE [LARGE SCALE GENOMIC DNA]</scope>
    <source>
        <strain evidence="5">Ba4</strain>
    </source>
</reference>